<feature type="compositionally biased region" description="Basic and acidic residues" evidence="2">
    <location>
        <begin position="76"/>
        <end position="98"/>
    </location>
</feature>
<dbReference type="CDD" id="cd09275">
    <property type="entry name" value="RNase_HI_RT_DIRS1"/>
    <property type="match status" value="1"/>
</dbReference>
<evidence type="ECO:0000313" key="4">
    <source>
        <dbReference type="Proteomes" id="UP000838412"/>
    </source>
</evidence>
<organism evidence="3 4">
    <name type="scientific">Branchiostoma lanceolatum</name>
    <name type="common">Common lancelet</name>
    <name type="synonym">Amphioxus lanceolatum</name>
    <dbReference type="NCBI Taxonomy" id="7740"/>
    <lineage>
        <taxon>Eukaryota</taxon>
        <taxon>Metazoa</taxon>
        <taxon>Chordata</taxon>
        <taxon>Cephalochordata</taxon>
        <taxon>Leptocardii</taxon>
        <taxon>Amphioxiformes</taxon>
        <taxon>Branchiostomatidae</taxon>
        <taxon>Branchiostoma</taxon>
    </lineage>
</organism>
<keyword evidence="4" id="KW-1185">Reference proteome</keyword>
<keyword evidence="1" id="KW-0238">DNA-binding</keyword>
<protein>
    <submittedName>
        <fullName evidence="3">Hypp5742 protein</fullName>
    </submittedName>
</protein>
<feature type="compositionally biased region" description="Low complexity" evidence="2">
    <location>
        <begin position="226"/>
        <end position="238"/>
    </location>
</feature>
<feature type="compositionally biased region" description="Basic and acidic residues" evidence="2">
    <location>
        <begin position="25"/>
        <end position="63"/>
    </location>
</feature>
<reference evidence="3" key="1">
    <citation type="submission" date="2022-01" db="EMBL/GenBank/DDBJ databases">
        <authorList>
            <person name="Braso-Vives M."/>
        </authorList>
    </citation>
    <scope>NUCLEOTIDE SEQUENCE</scope>
</reference>
<name>A0A8J9YNT6_BRALA</name>
<gene>
    <name evidence="3" type="primary">Hypp5742</name>
    <name evidence="3" type="ORF">BLAG_LOCUS3529</name>
</gene>
<dbReference type="EMBL" id="OV696695">
    <property type="protein sequence ID" value="CAH1239165.1"/>
    <property type="molecule type" value="Genomic_DNA"/>
</dbReference>
<evidence type="ECO:0000256" key="2">
    <source>
        <dbReference type="SAM" id="MobiDB-lite"/>
    </source>
</evidence>
<evidence type="ECO:0000313" key="3">
    <source>
        <dbReference type="EMBL" id="CAH1239165.1"/>
    </source>
</evidence>
<dbReference type="Gene3D" id="1.10.150.130">
    <property type="match status" value="1"/>
</dbReference>
<dbReference type="PANTHER" id="PTHR33050">
    <property type="entry name" value="REVERSE TRANSCRIPTASE DOMAIN-CONTAINING PROTEIN"/>
    <property type="match status" value="1"/>
</dbReference>
<feature type="compositionally biased region" description="Polar residues" evidence="2">
    <location>
        <begin position="430"/>
        <end position="439"/>
    </location>
</feature>
<dbReference type="SUPFAM" id="SSF47823">
    <property type="entry name" value="lambda integrase-like, N-terminal domain"/>
    <property type="match status" value="1"/>
</dbReference>
<feature type="compositionally biased region" description="Low complexity" evidence="2">
    <location>
        <begin position="294"/>
        <end position="304"/>
    </location>
</feature>
<dbReference type="PANTHER" id="PTHR33050:SF7">
    <property type="entry name" value="RIBONUCLEASE H"/>
    <property type="match status" value="1"/>
</dbReference>
<feature type="compositionally biased region" description="Basic residues" evidence="2">
    <location>
        <begin position="305"/>
        <end position="314"/>
    </location>
</feature>
<dbReference type="AlphaFoldDB" id="A0A8J9YNT6"/>
<feature type="compositionally biased region" description="Low complexity" evidence="2">
    <location>
        <begin position="123"/>
        <end position="141"/>
    </location>
</feature>
<dbReference type="InterPro" id="IPR043502">
    <property type="entry name" value="DNA/RNA_pol_sf"/>
</dbReference>
<feature type="compositionally biased region" description="Polar residues" evidence="2">
    <location>
        <begin position="196"/>
        <end position="206"/>
    </location>
</feature>
<dbReference type="Proteomes" id="UP000838412">
    <property type="component" value="Chromosome 10"/>
</dbReference>
<feature type="region of interest" description="Disordered" evidence="2">
    <location>
        <begin position="499"/>
        <end position="520"/>
    </location>
</feature>
<dbReference type="GO" id="GO:0003677">
    <property type="term" value="F:DNA binding"/>
    <property type="evidence" value="ECO:0007669"/>
    <property type="project" value="UniProtKB-KW"/>
</dbReference>
<feature type="region of interest" description="Disordered" evidence="2">
    <location>
        <begin position="396"/>
        <end position="443"/>
    </location>
</feature>
<feature type="compositionally biased region" description="Basic and acidic residues" evidence="2">
    <location>
        <begin position="258"/>
        <end position="287"/>
    </location>
</feature>
<dbReference type="OrthoDB" id="10058284at2759"/>
<sequence>MTGSKYCRACSLPVKGHKGPHGVGKCREGRPRSEDSYDQLRTDERVRRSLGDLHRRSRTKEFAKGLWSDLSEAEADTDKTIRDLRADDKLMKSVDKSIADLLGLLTERDQTRADRSRHRDQKSTTPSGASSARSPSRSPPRYKLPTTPPSVRPKSKMIFRDESRRRARSSRHRHSSTSSARSPSRSPPRHKSSTRQTSVRPKSNKSTIRDGSLRRARSSRLRFRDGSASSARSPSRSPTRYKSPTKQTRSRRKSNKTTFRDESSRRARSFFRDNRGSGRHYRADFGPRRRRDSSTSPSPSASRSPLRRHRRHRSRADSNSRKQGFLKNVVAEHHLSTTASNKLTTLSDIMYDANYYEWPVVHEMYASIMYALEKGAFSWSDLDEVEGVRDRHYRTAGAHQPRGASAKPPHGSQGSTATGRSGARPRREQQSLTEQSQPGTRPKYCGLFQEKSCPHQSHHWDQYWGTQVKHVCNMCLLKRQTEAGHPRADCPYNDPTFRANPGPPGFTSQPGAGLEQAPKKAVPPTTSLTWLGIEFDTVAMIRRDPSFRLDEVSELVTQWLSKRKASKRELQSLIGKLVFVSACVPPGRLFVSRMLDTLRSLRRNTHRFRLSRDFRLDLAWWDRFLHVFNGVSLIAPTLDTSPDEVVSTDACSTGCGAYSDGLYFHTRFPESLAQRHRDRIHVLEMLTIVVAARLWGSAWSHLRILVRCDNEACVHVLNSGRSRDKDLLTCARELWMLAATHTFELKASHISGCDNRIADHLSRWHLSPSHAEQFPSDDLHRLRGEVRRTKLAAFAQGTWNNLRSTLRAYLLFCAFYMLTPFPASVDTLEVFAEFLARSFRSPASVVNYLSGLKTLHNLIGLSTVAFDSTHMTLLKRGLHKQLRHTPKQALPFTPAILLLLLEQLTPPPPTGPGQTRTCSPPVGTDALSDHFRSRFSAEQSHLRPVRSPLNFSHHHPPHHLFS</sequence>
<feature type="region of interest" description="Disordered" evidence="2">
    <location>
        <begin position="17"/>
        <end position="325"/>
    </location>
</feature>
<dbReference type="SUPFAM" id="SSF56672">
    <property type="entry name" value="DNA/RNA polymerases"/>
    <property type="match status" value="1"/>
</dbReference>
<feature type="compositionally biased region" description="Basic residues" evidence="2">
    <location>
        <begin position="165"/>
        <end position="175"/>
    </location>
</feature>
<evidence type="ECO:0000256" key="1">
    <source>
        <dbReference type="ARBA" id="ARBA00023125"/>
    </source>
</evidence>
<accession>A0A8J9YNT6</accession>
<dbReference type="InterPro" id="IPR052055">
    <property type="entry name" value="Hepadnavirus_pol/RT"/>
</dbReference>
<proteinExistence type="predicted"/>
<dbReference type="InterPro" id="IPR010998">
    <property type="entry name" value="Integrase_recombinase_N"/>
</dbReference>